<organism evidence="1 2">
    <name type="scientific">Fusarium solani</name>
    <name type="common">Filamentous fungus</name>
    <dbReference type="NCBI Taxonomy" id="169388"/>
    <lineage>
        <taxon>Eukaryota</taxon>
        <taxon>Fungi</taxon>
        <taxon>Dikarya</taxon>
        <taxon>Ascomycota</taxon>
        <taxon>Pezizomycotina</taxon>
        <taxon>Sordariomycetes</taxon>
        <taxon>Hypocreomycetidae</taxon>
        <taxon>Hypocreales</taxon>
        <taxon>Nectriaceae</taxon>
        <taxon>Fusarium</taxon>
        <taxon>Fusarium solani species complex</taxon>
    </lineage>
</organism>
<comment type="caution">
    <text evidence="1">The sequence shown here is derived from an EMBL/GenBank/DDBJ whole genome shotgun (WGS) entry which is preliminary data.</text>
</comment>
<sequence>MPSQTSPAHADDKADQTATEHADVLVASKNARAGHLADYEDHEGGILESFTKNKWACIRGVYALWTIVLVGFDMQASNAVVDIPKFRQDSDRAFDDDYALPAAWQSAFNAAPISRPKLGAQNRPLRGLFYAELIPSFVPIHSPFRFLTKNVQIQIESEMRRAQECGRCPSDTHSSSSSFDSLSLVSSCTSLRSVEFLQSLLRSSGGEVTLVNPQSSSLLLLRT</sequence>
<proteinExistence type="predicted"/>
<dbReference type="AlphaFoldDB" id="A0A9P9R958"/>
<keyword evidence="2" id="KW-1185">Reference proteome</keyword>
<name>A0A9P9R958_FUSSL</name>
<evidence type="ECO:0000313" key="2">
    <source>
        <dbReference type="Proteomes" id="UP000736672"/>
    </source>
</evidence>
<protein>
    <submittedName>
        <fullName evidence="1">Uncharacterized protein</fullName>
    </submittedName>
</protein>
<gene>
    <name evidence="1" type="ORF">B0J15DRAFT_461014</name>
</gene>
<dbReference type="Proteomes" id="UP000736672">
    <property type="component" value="Unassembled WGS sequence"/>
</dbReference>
<dbReference type="EMBL" id="JAGTJS010000004">
    <property type="protein sequence ID" value="KAH7270951.1"/>
    <property type="molecule type" value="Genomic_DNA"/>
</dbReference>
<reference evidence="1" key="1">
    <citation type="journal article" date="2021" name="Nat. Commun.">
        <title>Genetic determinants of endophytism in the Arabidopsis root mycobiome.</title>
        <authorList>
            <person name="Mesny F."/>
            <person name="Miyauchi S."/>
            <person name="Thiergart T."/>
            <person name="Pickel B."/>
            <person name="Atanasova L."/>
            <person name="Karlsson M."/>
            <person name="Huettel B."/>
            <person name="Barry K.W."/>
            <person name="Haridas S."/>
            <person name="Chen C."/>
            <person name="Bauer D."/>
            <person name="Andreopoulos W."/>
            <person name="Pangilinan J."/>
            <person name="LaButti K."/>
            <person name="Riley R."/>
            <person name="Lipzen A."/>
            <person name="Clum A."/>
            <person name="Drula E."/>
            <person name="Henrissat B."/>
            <person name="Kohler A."/>
            <person name="Grigoriev I.V."/>
            <person name="Martin F.M."/>
            <person name="Hacquard S."/>
        </authorList>
    </citation>
    <scope>NUCLEOTIDE SEQUENCE</scope>
    <source>
        <strain evidence="1">FSSC 5 MPI-SDFR-AT-0091</strain>
    </source>
</reference>
<evidence type="ECO:0000313" key="1">
    <source>
        <dbReference type="EMBL" id="KAH7270951.1"/>
    </source>
</evidence>
<accession>A0A9P9R958</accession>